<comment type="caution">
    <text evidence="1">The sequence shown here is derived from an EMBL/GenBank/DDBJ whole genome shotgun (WGS) entry which is preliminary data.</text>
</comment>
<proteinExistence type="predicted"/>
<name>A0A420J082_9PEZI</name>
<organism evidence="1 2">
    <name type="scientific">Golovinomyces cichoracearum</name>
    <dbReference type="NCBI Taxonomy" id="62708"/>
    <lineage>
        <taxon>Eukaryota</taxon>
        <taxon>Fungi</taxon>
        <taxon>Dikarya</taxon>
        <taxon>Ascomycota</taxon>
        <taxon>Pezizomycotina</taxon>
        <taxon>Leotiomycetes</taxon>
        <taxon>Erysiphales</taxon>
        <taxon>Erysiphaceae</taxon>
        <taxon>Golovinomyces</taxon>
    </lineage>
</organism>
<evidence type="ECO:0000313" key="1">
    <source>
        <dbReference type="EMBL" id="RKF80196.1"/>
    </source>
</evidence>
<accession>A0A420J082</accession>
<dbReference type="EMBL" id="MCBQ01004824">
    <property type="protein sequence ID" value="RKF80196.1"/>
    <property type="molecule type" value="Genomic_DNA"/>
</dbReference>
<keyword evidence="2" id="KW-1185">Reference proteome</keyword>
<reference evidence="1 2" key="1">
    <citation type="journal article" date="2018" name="BMC Genomics">
        <title>Comparative genome analyses reveal sequence features reflecting distinct modes of host-adaptation between dicot and monocot powdery mildew.</title>
        <authorList>
            <person name="Wu Y."/>
            <person name="Ma X."/>
            <person name="Pan Z."/>
            <person name="Kale S.D."/>
            <person name="Song Y."/>
            <person name="King H."/>
            <person name="Zhang Q."/>
            <person name="Presley C."/>
            <person name="Deng X."/>
            <person name="Wei C.I."/>
            <person name="Xiao S."/>
        </authorList>
    </citation>
    <scope>NUCLEOTIDE SEQUENCE [LARGE SCALE GENOMIC DNA]</scope>
    <source>
        <strain evidence="1">UMSG3</strain>
    </source>
</reference>
<evidence type="ECO:0000313" key="2">
    <source>
        <dbReference type="Proteomes" id="UP000283383"/>
    </source>
</evidence>
<sequence>MHTGPPDSNRYETVVRCETLHGGIDTPFGWDPCWAPRAGSFSPNAVFWSKKKNSTPSQLNCSNTGSIGLIFTMRNTRWKNGQELGYEEKVIGKKKKKREGKQ</sequence>
<dbReference type="Proteomes" id="UP000283383">
    <property type="component" value="Unassembled WGS sequence"/>
</dbReference>
<dbReference type="AlphaFoldDB" id="A0A420J082"/>
<gene>
    <name evidence="1" type="ORF">GcM3_048033</name>
</gene>
<protein>
    <submittedName>
        <fullName evidence="1">Uncharacterized protein</fullName>
    </submittedName>
</protein>